<sequence>MEFDAIAMSEMITMVYKQKQRFKMEFMQKYRLSSSCYSILVLLSQSDGITQRMLCAELNIDDGMATRSIRLLMEKEYVYRQKNCNDARSFYIYLTDKGRNFVPLMIDEYSIWWKEKTNNCTEDELKNVIHVLKKISETSVQSFW</sequence>
<evidence type="ECO:0000256" key="3">
    <source>
        <dbReference type="ARBA" id="ARBA00023163"/>
    </source>
</evidence>
<dbReference type="Gene3D" id="1.10.10.10">
    <property type="entry name" value="Winged helix-like DNA-binding domain superfamily/Winged helix DNA-binding domain"/>
    <property type="match status" value="1"/>
</dbReference>
<evidence type="ECO:0000256" key="1">
    <source>
        <dbReference type="ARBA" id="ARBA00023015"/>
    </source>
</evidence>
<dbReference type="PROSITE" id="PS50995">
    <property type="entry name" value="HTH_MARR_2"/>
    <property type="match status" value="1"/>
</dbReference>
<dbReference type="InterPro" id="IPR036390">
    <property type="entry name" value="WH_DNA-bd_sf"/>
</dbReference>
<dbReference type="SMART" id="SM00347">
    <property type="entry name" value="HTH_MARR"/>
    <property type="match status" value="1"/>
</dbReference>
<feature type="domain" description="HTH marR-type" evidence="4">
    <location>
        <begin position="1"/>
        <end position="137"/>
    </location>
</feature>
<dbReference type="SUPFAM" id="SSF46785">
    <property type="entry name" value="Winged helix' DNA-binding domain"/>
    <property type="match status" value="1"/>
</dbReference>
<keyword evidence="6" id="KW-1185">Reference proteome</keyword>
<keyword evidence="1" id="KW-0805">Transcription regulation</keyword>
<reference evidence="5 6" key="1">
    <citation type="submission" date="2016-10" db="EMBL/GenBank/DDBJ databases">
        <authorList>
            <person name="de Groot N.N."/>
        </authorList>
    </citation>
    <scope>NUCLEOTIDE SEQUENCE [LARGE SCALE GENOMIC DNA]</scope>
    <source>
        <strain evidence="5 6">DSM 5522</strain>
    </source>
</reference>
<evidence type="ECO:0000313" key="6">
    <source>
        <dbReference type="Proteomes" id="UP000198838"/>
    </source>
</evidence>
<dbReference type="Proteomes" id="UP000198838">
    <property type="component" value="Unassembled WGS sequence"/>
</dbReference>
<organism evidence="5 6">
    <name type="scientific">Acetitomaculum ruminis DSM 5522</name>
    <dbReference type="NCBI Taxonomy" id="1120918"/>
    <lineage>
        <taxon>Bacteria</taxon>
        <taxon>Bacillati</taxon>
        <taxon>Bacillota</taxon>
        <taxon>Clostridia</taxon>
        <taxon>Lachnospirales</taxon>
        <taxon>Lachnospiraceae</taxon>
        <taxon>Acetitomaculum</taxon>
    </lineage>
</organism>
<dbReference type="OrthoDB" id="9808725at2"/>
<name>A0A1I0XM22_9FIRM</name>
<dbReference type="AlphaFoldDB" id="A0A1I0XM22"/>
<dbReference type="RefSeq" id="WP_092871641.1">
    <property type="nucleotide sequence ID" value="NZ_FOJY01000007.1"/>
</dbReference>
<gene>
    <name evidence="5" type="ORF">SAMN05216249_1073</name>
</gene>
<dbReference type="PANTHER" id="PTHR42756">
    <property type="entry name" value="TRANSCRIPTIONAL REGULATOR, MARR"/>
    <property type="match status" value="1"/>
</dbReference>
<dbReference type="EMBL" id="FOJY01000007">
    <property type="protein sequence ID" value="SFB01777.1"/>
    <property type="molecule type" value="Genomic_DNA"/>
</dbReference>
<keyword evidence="2 5" id="KW-0238">DNA-binding</keyword>
<dbReference type="Pfam" id="PF01047">
    <property type="entry name" value="MarR"/>
    <property type="match status" value="1"/>
</dbReference>
<accession>A0A1I0XM22</accession>
<evidence type="ECO:0000259" key="4">
    <source>
        <dbReference type="PROSITE" id="PS50995"/>
    </source>
</evidence>
<protein>
    <submittedName>
        <fullName evidence="5">DNA-binding transcriptional regulator, MarR family</fullName>
    </submittedName>
</protein>
<dbReference type="InterPro" id="IPR000835">
    <property type="entry name" value="HTH_MarR-typ"/>
</dbReference>
<proteinExistence type="predicted"/>
<keyword evidence="3" id="KW-0804">Transcription</keyword>
<dbReference type="InterPro" id="IPR036388">
    <property type="entry name" value="WH-like_DNA-bd_sf"/>
</dbReference>
<dbReference type="GO" id="GO:0003677">
    <property type="term" value="F:DNA binding"/>
    <property type="evidence" value="ECO:0007669"/>
    <property type="project" value="UniProtKB-KW"/>
</dbReference>
<dbReference type="STRING" id="1120918.SAMN05216249_1073"/>
<dbReference type="GO" id="GO:0003700">
    <property type="term" value="F:DNA-binding transcription factor activity"/>
    <property type="evidence" value="ECO:0007669"/>
    <property type="project" value="InterPro"/>
</dbReference>
<evidence type="ECO:0000313" key="5">
    <source>
        <dbReference type="EMBL" id="SFB01777.1"/>
    </source>
</evidence>
<dbReference type="PRINTS" id="PR00598">
    <property type="entry name" value="HTHMARR"/>
</dbReference>
<dbReference type="PANTHER" id="PTHR42756:SF1">
    <property type="entry name" value="TRANSCRIPTIONAL REPRESSOR OF EMRAB OPERON"/>
    <property type="match status" value="1"/>
</dbReference>
<evidence type="ECO:0000256" key="2">
    <source>
        <dbReference type="ARBA" id="ARBA00023125"/>
    </source>
</evidence>